<feature type="binding site" evidence="8">
    <location>
        <position position="197"/>
    </location>
    <ligand>
        <name>Zn(2+)</name>
        <dbReference type="ChEBI" id="CHEBI:29105"/>
        <note>catalytic</note>
    </ligand>
</feature>
<comment type="caution">
    <text evidence="13">The sequence shown here is derived from an EMBL/GenBank/DDBJ whole genome shotgun (WGS) entry which is preliminary data.</text>
</comment>
<gene>
    <name evidence="13" type="ORF">SmJEL517_g01364</name>
</gene>
<dbReference type="GO" id="GO:0004222">
    <property type="term" value="F:metalloendopeptidase activity"/>
    <property type="evidence" value="ECO:0007669"/>
    <property type="project" value="InterPro"/>
</dbReference>
<keyword evidence="14" id="KW-1185">Reference proteome</keyword>
<name>A0A507CGC7_9FUNG</name>
<accession>A0A507CGC7</accession>
<dbReference type="Pfam" id="PF01457">
    <property type="entry name" value="Peptidase_M8"/>
    <property type="match status" value="2"/>
</dbReference>
<dbReference type="GeneID" id="42002589"/>
<keyword evidence="10" id="KW-0472">Membrane</keyword>
<evidence type="ECO:0000256" key="4">
    <source>
        <dbReference type="ARBA" id="ARBA00022801"/>
    </source>
</evidence>
<dbReference type="CDD" id="cd00053">
    <property type="entry name" value="EGF"/>
    <property type="match status" value="1"/>
</dbReference>
<dbReference type="InterPro" id="IPR000742">
    <property type="entry name" value="EGF"/>
</dbReference>
<feature type="active site" evidence="7">
    <location>
        <position position="198"/>
    </location>
</feature>
<evidence type="ECO:0000259" key="12">
    <source>
        <dbReference type="PROSITE" id="PS50026"/>
    </source>
</evidence>
<dbReference type="Gene3D" id="2.30.34.10">
    <property type="entry name" value="Leishmanolysin domain 4"/>
    <property type="match status" value="1"/>
</dbReference>
<feature type="domain" description="EGF-like" evidence="12">
    <location>
        <begin position="546"/>
        <end position="581"/>
    </location>
</feature>
<evidence type="ECO:0000256" key="10">
    <source>
        <dbReference type="SAM" id="Phobius"/>
    </source>
</evidence>
<evidence type="ECO:0000256" key="9">
    <source>
        <dbReference type="PROSITE-ProRule" id="PRU00076"/>
    </source>
</evidence>
<evidence type="ECO:0000256" key="8">
    <source>
        <dbReference type="PIRSR" id="PIRSR601577-2"/>
    </source>
</evidence>
<dbReference type="PANTHER" id="PTHR10942">
    <property type="entry name" value="LEISHMANOLYSIN-LIKE PEPTIDASE"/>
    <property type="match status" value="1"/>
</dbReference>
<keyword evidence="5 8" id="KW-0862">Zinc</keyword>
<dbReference type="GO" id="GO:0007155">
    <property type="term" value="P:cell adhesion"/>
    <property type="evidence" value="ECO:0007669"/>
    <property type="project" value="InterPro"/>
</dbReference>
<dbReference type="STRING" id="1806994.A0A507CGC7"/>
<dbReference type="GO" id="GO:0005737">
    <property type="term" value="C:cytoplasm"/>
    <property type="evidence" value="ECO:0007669"/>
    <property type="project" value="TreeGrafter"/>
</dbReference>
<feature type="chain" id="PRO_5021357461" description="EGF-like domain-containing protein" evidence="11">
    <location>
        <begin position="18"/>
        <end position="686"/>
    </location>
</feature>
<dbReference type="PROSITE" id="PS00022">
    <property type="entry name" value="EGF_1"/>
    <property type="match status" value="1"/>
</dbReference>
<dbReference type="OrthoDB" id="527990at2759"/>
<dbReference type="PROSITE" id="PS50026">
    <property type="entry name" value="EGF_3"/>
    <property type="match status" value="1"/>
</dbReference>
<dbReference type="GO" id="GO:0016020">
    <property type="term" value="C:membrane"/>
    <property type="evidence" value="ECO:0007669"/>
    <property type="project" value="InterPro"/>
</dbReference>
<keyword evidence="3 8" id="KW-0479">Metal-binding</keyword>
<feature type="signal peptide" evidence="11">
    <location>
        <begin position="1"/>
        <end position="17"/>
    </location>
</feature>
<evidence type="ECO:0000256" key="3">
    <source>
        <dbReference type="ARBA" id="ARBA00022723"/>
    </source>
</evidence>
<keyword evidence="4" id="KW-0378">Hydrolase</keyword>
<keyword evidence="6 8" id="KW-0482">Metalloprotease</keyword>
<evidence type="ECO:0000256" key="5">
    <source>
        <dbReference type="ARBA" id="ARBA00022833"/>
    </source>
</evidence>
<organism evidence="13 14">
    <name type="scientific">Synchytrium microbalum</name>
    <dbReference type="NCBI Taxonomy" id="1806994"/>
    <lineage>
        <taxon>Eukaryota</taxon>
        <taxon>Fungi</taxon>
        <taxon>Fungi incertae sedis</taxon>
        <taxon>Chytridiomycota</taxon>
        <taxon>Chytridiomycota incertae sedis</taxon>
        <taxon>Chytridiomycetes</taxon>
        <taxon>Synchytriales</taxon>
        <taxon>Synchytriaceae</taxon>
        <taxon>Synchytrium</taxon>
    </lineage>
</organism>
<dbReference type="Gene3D" id="2.10.55.10">
    <property type="entry name" value="Leishmanolysin domain 3"/>
    <property type="match status" value="1"/>
</dbReference>
<keyword evidence="2" id="KW-0645">Protease</keyword>
<evidence type="ECO:0000313" key="13">
    <source>
        <dbReference type="EMBL" id="TPX36665.1"/>
    </source>
</evidence>
<dbReference type="AlphaFoldDB" id="A0A507CGC7"/>
<keyword evidence="11" id="KW-0732">Signal</keyword>
<feature type="disulfide bond" evidence="9">
    <location>
        <begin position="571"/>
        <end position="580"/>
    </location>
</feature>
<reference evidence="13 14" key="1">
    <citation type="journal article" date="2019" name="Sci. Rep.">
        <title>Comparative genomics of chytrid fungi reveal insights into the obligate biotrophic and pathogenic lifestyle of Synchytrium endobioticum.</title>
        <authorList>
            <person name="van de Vossenberg B.T.L.H."/>
            <person name="Warris S."/>
            <person name="Nguyen H.D.T."/>
            <person name="van Gent-Pelzer M.P.E."/>
            <person name="Joly D.L."/>
            <person name="van de Geest H.C."/>
            <person name="Bonants P.J.M."/>
            <person name="Smith D.S."/>
            <person name="Levesque C.A."/>
            <person name="van der Lee T.A.J."/>
        </authorList>
    </citation>
    <scope>NUCLEOTIDE SEQUENCE [LARGE SCALE GENOMIC DNA]</scope>
    <source>
        <strain evidence="13 14">JEL517</strain>
    </source>
</reference>
<dbReference type="InterPro" id="IPR001577">
    <property type="entry name" value="Peptidase_M8"/>
</dbReference>
<feature type="binding site" evidence="8">
    <location>
        <position position="201"/>
    </location>
    <ligand>
        <name>Zn(2+)</name>
        <dbReference type="ChEBI" id="CHEBI:29105"/>
        <note>catalytic</note>
    </ligand>
</feature>
<feature type="disulfide bond" evidence="9">
    <location>
        <begin position="550"/>
        <end position="560"/>
    </location>
</feature>
<dbReference type="EMBL" id="QEAO01000004">
    <property type="protein sequence ID" value="TPX36665.1"/>
    <property type="molecule type" value="Genomic_DNA"/>
</dbReference>
<feature type="binding site" evidence="8">
    <location>
        <position position="293"/>
    </location>
    <ligand>
        <name>Zn(2+)</name>
        <dbReference type="ChEBI" id="CHEBI:29105"/>
        <note>catalytic</note>
    </ligand>
</feature>
<evidence type="ECO:0000256" key="7">
    <source>
        <dbReference type="PIRSR" id="PIRSR601577-1"/>
    </source>
</evidence>
<comment type="similarity">
    <text evidence="1">Belongs to the peptidase M8 family.</text>
</comment>
<dbReference type="Proteomes" id="UP000319731">
    <property type="component" value="Unassembled WGS sequence"/>
</dbReference>
<protein>
    <recommendedName>
        <fullName evidence="12">EGF-like domain-containing protein</fullName>
    </recommendedName>
</protein>
<dbReference type="Gene3D" id="3.90.132.10">
    <property type="entry name" value="Leishmanolysin , domain 2"/>
    <property type="match status" value="1"/>
</dbReference>
<dbReference type="PANTHER" id="PTHR10942:SF0">
    <property type="entry name" value="LEISHMANOLYSIN-LIKE PEPTIDASE"/>
    <property type="match status" value="1"/>
</dbReference>
<keyword evidence="10" id="KW-1133">Transmembrane helix</keyword>
<dbReference type="Gene3D" id="3.10.170.20">
    <property type="match status" value="1"/>
</dbReference>
<dbReference type="RefSeq" id="XP_031026879.1">
    <property type="nucleotide sequence ID" value="XM_031167292.1"/>
</dbReference>
<comment type="cofactor">
    <cofactor evidence="8">
        <name>Zn(2+)</name>
        <dbReference type="ChEBI" id="CHEBI:29105"/>
    </cofactor>
    <text evidence="8">Binds 1 zinc ion per subunit.</text>
</comment>
<keyword evidence="9" id="KW-1015">Disulfide bond</keyword>
<comment type="caution">
    <text evidence="9">Lacks conserved residue(s) required for the propagation of feature annotation.</text>
</comment>
<evidence type="ECO:0000256" key="6">
    <source>
        <dbReference type="ARBA" id="ARBA00023049"/>
    </source>
</evidence>
<sequence length="686" mass="71840">MLLIWAVVLLVAPAVHGHDKDSDHWCGHDMQHPATHVLQHVDYETSKLMNSVSWGPLRIYTDTSSLLTDFSGDQQRLATAQSLVGFVGQFFASVLKTRQVSGNLTISNTSTCGEITVPMNHAVYGLPNTDIVLYFSMKNSSVCSSGNYIAHAIHCLQDQQDRPLAGNINLCPSTNWAANLVESDSWGVQSTIQTLVHESTHVLGLSSALIPYYRDPSGNPYTPRDAAGHPVTDTTGAFAIPSQYKIQDTERGVAVTKYAFPISLSKARQWSGCPTLNGVEMESQWGASTAGSHIEKRVYSSDYMTGQTIVGVDSGNEISLAFLEDSGWYQVDYTYATNPPLGQNAGCGFMSSSCLSTPTGSNLVLPSIPAFCNGTNPDRCAAGRYARGYCGVTSPSNGATQVPAEYRYFNSAIPVNLTASQFEGGYVPLMDYCPTYLPFGTFSSTAGTNSDCRYASNTPSSNTHGETYGSSSRCFDHTLGSPSSASSSGCFSVNCQGDAQGNTQYSVTVNGGSIDCGAGGLNAAAPWFASGSLYCPPAAEVCPSGTSVGCLNGCSARGTCRVNANGPYCVCKPGFNGPDCSSSGFAFVVAGTVVSKSTGSVNGSTGTSPVIIIIAVVASLMMLIGCGVAAFFLRAGRPRKGKHQASVGPSPTSAVTMNIRNPAQASTIARPIAAVTATTARPATAA</sequence>
<evidence type="ECO:0000256" key="1">
    <source>
        <dbReference type="ARBA" id="ARBA00005860"/>
    </source>
</evidence>
<feature type="transmembrane region" description="Helical" evidence="10">
    <location>
        <begin position="610"/>
        <end position="633"/>
    </location>
</feature>
<proteinExistence type="inferred from homology"/>
<dbReference type="PROSITE" id="PS01186">
    <property type="entry name" value="EGF_2"/>
    <property type="match status" value="1"/>
</dbReference>
<evidence type="ECO:0000256" key="2">
    <source>
        <dbReference type="ARBA" id="ARBA00022670"/>
    </source>
</evidence>
<keyword evidence="9" id="KW-0245">EGF-like domain</keyword>
<evidence type="ECO:0000313" key="14">
    <source>
        <dbReference type="Proteomes" id="UP000319731"/>
    </source>
</evidence>
<dbReference type="GO" id="GO:0046872">
    <property type="term" value="F:metal ion binding"/>
    <property type="evidence" value="ECO:0007669"/>
    <property type="project" value="UniProtKB-KW"/>
</dbReference>
<dbReference type="SUPFAM" id="SSF55486">
    <property type="entry name" value="Metalloproteases ('zincins'), catalytic domain"/>
    <property type="match status" value="1"/>
</dbReference>
<dbReference type="GO" id="GO:0006508">
    <property type="term" value="P:proteolysis"/>
    <property type="evidence" value="ECO:0007669"/>
    <property type="project" value="UniProtKB-KW"/>
</dbReference>
<keyword evidence="10" id="KW-0812">Transmembrane</keyword>
<evidence type="ECO:0000256" key="11">
    <source>
        <dbReference type="SAM" id="SignalP"/>
    </source>
</evidence>